<comment type="similarity">
    <text evidence="2">Belongs to the GMC oxidoreductase family.</text>
</comment>
<dbReference type="PANTHER" id="PTHR11552">
    <property type="entry name" value="GLUCOSE-METHANOL-CHOLINE GMC OXIDOREDUCTASE"/>
    <property type="match status" value="1"/>
</dbReference>
<dbReference type="Gene3D" id="3.50.50.60">
    <property type="entry name" value="FAD/NAD(P)-binding domain"/>
    <property type="match status" value="1"/>
</dbReference>
<comment type="cofactor">
    <cofactor evidence="1">
        <name>FAD</name>
        <dbReference type="ChEBI" id="CHEBI:57692"/>
    </cofactor>
</comment>
<name>A0A7S4W0S1_9STRA</name>
<dbReference type="AlphaFoldDB" id="A0A7S4W0S1"/>
<feature type="domain" description="Glucose-methanol-choline oxidoreductase N-terminal" evidence="6">
    <location>
        <begin position="140"/>
        <end position="154"/>
    </location>
</feature>
<dbReference type="EMBL" id="HBNS01035884">
    <property type="protein sequence ID" value="CAE4632209.1"/>
    <property type="molecule type" value="Transcribed_RNA"/>
</dbReference>
<gene>
    <name evidence="7" type="ORF">DBRI00130_LOCUS28030</name>
</gene>
<organism evidence="7">
    <name type="scientific">Ditylum brightwellii</name>
    <dbReference type="NCBI Taxonomy" id="49249"/>
    <lineage>
        <taxon>Eukaryota</taxon>
        <taxon>Sar</taxon>
        <taxon>Stramenopiles</taxon>
        <taxon>Ochrophyta</taxon>
        <taxon>Bacillariophyta</taxon>
        <taxon>Mediophyceae</taxon>
        <taxon>Lithodesmiophycidae</taxon>
        <taxon>Lithodesmiales</taxon>
        <taxon>Lithodesmiaceae</taxon>
        <taxon>Ditylum</taxon>
    </lineage>
</organism>
<accession>A0A7S4W0S1</accession>
<evidence type="ECO:0000256" key="2">
    <source>
        <dbReference type="ARBA" id="ARBA00010790"/>
    </source>
</evidence>
<protein>
    <recommendedName>
        <fullName evidence="6">Glucose-methanol-choline oxidoreductase N-terminal domain-containing protein</fullName>
    </recommendedName>
</protein>
<evidence type="ECO:0000313" key="7">
    <source>
        <dbReference type="EMBL" id="CAE4632209.1"/>
    </source>
</evidence>
<dbReference type="InterPro" id="IPR036188">
    <property type="entry name" value="FAD/NAD-bd_sf"/>
</dbReference>
<evidence type="ECO:0000256" key="4">
    <source>
        <dbReference type="ARBA" id="ARBA00022827"/>
    </source>
</evidence>
<dbReference type="Pfam" id="PF00732">
    <property type="entry name" value="GMC_oxred_N"/>
    <property type="match status" value="1"/>
</dbReference>
<keyword evidence="3" id="KW-0285">Flavoprotein</keyword>
<dbReference type="PROSITE" id="PS00624">
    <property type="entry name" value="GMC_OXRED_2"/>
    <property type="match status" value="1"/>
</dbReference>
<dbReference type="GO" id="GO:0016020">
    <property type="term" value="C:membrane"/>
    <property type="evidence" value="ECO:0007669"/>
    <property type="project" value="TreeGrafter"/>
</dbReference>
<dbReference type="GO" id="GO:0008812">
    <property type="term" value="F:choline dehydrogenase activity"/>
    <property type="evidence" value="ECO:0007669"/>
    <property type="project" value="TreeGrafter"/>
</dbReference>
<dbReference type="PANTHER" id="PTHR11552:SF147">
    <property type="entry name" value="CHOLINE DEHYDROGENASE, MITOCHONDRIAL"/>
    <property type="match status" value="1"/>
</dbReference>
<dbReference type="GO" id="GO:0019285">
    <property type="term" value="P:glycine betaine biosynthetic process from choline"/>
    <property type="evidence" value="ECO:0007669"/>
    <property type="project" value="TreeGrafter"/>
</dbReference>
<sequence length="283" mass="30903">MHSEGDQTGGNPEFHNKDGPWKNDDVRYQNPLSKRFLEVGANAGLGTNGDFNDWSRPQNGVGRFTVSEDNGERCSGATAFLSKAMKRRNVTVRTGAMVRRVNFDRTKTAASVTYDILGDDTCRPFFAVLRNGGEVIVSAGTIASPQILMCSGIGPADHLQELGIPVVADLPGVGENLQDHPAAVVSFRTKKKGVSVTSKLRLWGYTNPFPILQWFLFKTGLLTSTGCDHGAFVRTPAATTNQPDLQIRFLAARALMPDGMTTFIQFRNTKNLVSSLLFKHISI</sequence>
<dbReference type="InterPro" id="IPR012132">
    <property type="entry name" value="GMC_OxRdtase"/>
</dbReference>
<dbReference type="InterPro" id="IPR000172">
    <property type="entry name" value="GMC_OxRdtase_N"/>
</dbReference>
<dbReference type="SUPFAM" id="SSF51905">
    <property type="entry name" value="FAD/NAD(P)-binding domain"/>
    <property type="match status" value="1"/>
</dbReference>
<keyword evidence="4" id="KW-0274">FAD</keyword>
<evidence type="ECO:0000256" key="1">
    <source>
        <dbReference type="ARBA" id="ARBA00001974"/>
    </source>
</evidence>
<evidence type="ECO:0000256" key="5">
    <source>
        <dbReference type="SAM" id="MobiDB-lite"/>
    </source>
</evidence>
<feature type="region of interest" description="Disordered" evidence="5">
    <location>
        <begin position="1"/>
        <end position="25"/>
    </location>
</feature>
<proteinExistence type="inferred from homology"/>
<feature type="compositionally biased region" description="Basic and acidic residues" evidence="5">
    <location>
        <begin position="14"/>
        <end position="25"/>
    </location>
</feature>
<dbReference type="GO" id="GO:0050660">
    <property type="term" value="F:flavin adenine dinucleotide binding"/>
    <property type="evidence" value="ECO:0007669"/>
    <property type="project" value="InterPro"/>
</dbReference>
<evidence type="ECO:0000256" key="3">
    <source>
        <dbReference type="ARBA" id="ARBA00022630"/>
    </source>
</evidence>
<reference evidence="7" key="1">
    <citation type="submission" date="2021-01" db="EMBL/GenBank/DDBJ databases">
        <authorList>
            <person name="Corre E."/>
            <person name="Pelletier E."/>
            <person name="Niang G."/>
            <person name="Scheremetjew M."/>
            <person name="Finn R."/>
            <person name="Kale V."/>
            <person name="Holt S."/>
            <person name="Cochrane G."/>
            <person name="Meng A."/>
            <person name="Brown T."/>
            <person name="Cohen L."/>
        </authorList>
    </citation>
    <scope>NUCLEOTIDE SEQUENCE</scope>
    <source>
        <strain evidence="7">GSO104</strain>
    </source>
</reference>
<evidence type="ECO:0000259" key="6">
    <source>
        <dbReference type="PROSITE" id="PS00624"/>
    </source>
</evidence>